<organism evidence="4 5">
    <name type="scientific">Cryoendolithus antarcticus</name>
    <dbReference type="NCBI Taxonomy" id="1507870"/>
    <lineage>
        <taxon>Eukaryota</taxon>
        <taxon>Fungi</taxon>
        <taxon>Dikarya</taxon>
        <taxon>Ascomycota</taxon>
        <taxon>Pezizomycotina</taxon>
        <taxon>Dothideomycetes</taxon>
        <taxon>Dothideomycetidae</taxon>
        <taxon>Cladosporiales</taxon>
        <taxon>Cladosporiaceae</taxon>
        <taxon>Cryoendolithus</taxon>
    </lineage>
</organism>
<comment type="function">
    <text evidence="2">Accessory subunit of the mitochondrial membrane respiratory chain NADH dehydrogenase (Complex I), that is believed not to be involved in catalysis. Complex I functions in the transfer of electrons from NADH to the respiratory chain. The immediate electron acceptor for the enzyme is believed to be ubiquinone.</text>
</comment>
<dbReference type="Pfam" id="PF05071">
    <property type="entry name" value="NDUFA12"/>
    <property type="match status" value="1"/>
</dbReference>
<evidence type="ECO:0000313" key="4">
    <source>
        <dbReference type="EMBL" id="OQO06126.1"/>
    </source>
</evidence>
<dbReference type="PANTHER" id="PTHR12910:SF12">
    <property type="entry name" value="NADH DEHYDROGENASE [UBIQUINONE] 1 ALPHA SUBCOMPLEX SUBUNIT 12"/>
    <property type="match status" value="1"/>
</dbReference>
<accession>A0A1V8T3Y8</accession>
<dbReference type="OrthoDB" id="10255576at2759"/>
<dbReference type="InterPro" id="IPR007763">
    <property type="entry name" value="NDUFA12"/>
</dbReference>
<keyword evidence="2" id="KW-0679">Respiratory chain</keyword>
<dbReference type="PANTHER" id="PTHR12910">
    <property type="entry name" value="NADH-UBIQUINONE OXIDOREDUCTASE SUBUNIT B17.2"/>
    <property type="match status" value="1"/>
</dbReference>
<dbReference type="STRING" id="1507870.A0A1V8T3Y8"/>
<dbReference type="InParanoid" id="A0A1V8T3Y8"/>
<evidence type="ECO:0000256" key="1">
    <source>
        <dbReference type="ARBA" id="ARBA00007355"/>
    </source>
</evidence>
<keyword evidence="2" id="KW-0999">Mitochondrion inner membrane</keyword>
<evidence type="ECO:0000256" key="2">
    <source>
        <dbReference type="RuleBase" id="RU363103"/>
    </source>
</evidence>
<keyword evidence="5" id="KW-1185">Reference proteome</keyword>
<comment type="subcellular location">
    <subcellularLocation>
        <location evidence="2">Mitochondrion inner membrane</location>
        <topology evidence="2">Peripheral membrane protein</topology>
        <orientation evidence="2">Matrix side</orientation>
    </subcellularLocation>
</comment>
<gene>
    <name evidence="4" type="ORF">B0A48_08714</name>
</gene>
<dbReference type="AlphaFoldDB" id="A0A1V8T3Y8"/>
<comment type="similarity">
    <text evidence="1 2">Belongs to the complex I NDUFA12 subunit family.</text>
</comment>
<keyword evidence="2" id="KW-0813">Transport</keyword>
<reference evidence="5" key="1">
    <citation type="submission" date="2017-03" db="EMBL/GenBank/DDBJ databases">
        <title>Genomes of endolithic fungi from Antarctica.</title>
        <authorList>
            <person name="Coleine C."/>
            <person name="Masonjones S."/>
            <person name="Stajich J.E."/>
        </authorList>
    </citation>
    <scope>NUCLEOTIDE SEQUENCE [LARGE SCALE GENOMIC DNA]</scope>
    <source>
        <strain evidence="5">CCFEE 5527</strain>
    </source>
</reference>
<keyword evidence="2" id="KW-0249">Electron transport</keyword>
<protein>
    <recommendedName>
        <fullName evidence="2">NADH dehydrogenase [ubiquinone] 1 alpha subcomplex subunit</fullName>
    </recommendedName>
</protein>
<comment type="caution">
    <text evidence="4">The sequence shown here is derived from an EMBL/GenBank/DDBJ whole genome shotgun (WGS) entry which is preliminary data.</text>
</comment>
<evidence type="ECO:0000313" key="5">
    <source>
        <dbReference type="Proteomes" id="UP000192596"/>
    </source>
</evidence>
<keyword evidence="2" id="KW-0472">Membrane</keyword>
<dbReference type="Proteomes" id="UP000192596">
    <property type="component" value="Unassembled WGS sequence"/>
</dbReference>
<feature type="region of interest" description="Disordered" evidence="3">
    <location>
        <begin position="117"/>
        <end position="211"/>
    </location>
</feature>
<name>A0A1V8T3Y8_9PEZI</name>
<keyword evidence="2" id="KW-0496">Mitochondrion</keyword>
<feature type="compositionally biased region" description="Basic and acidic residues" evidence="3">
    <location>
        <begin position="142"/>
        <end position="185"/>
    </location>
</feature>
<proteinExistence type="inferred from homology"/>
<evidence type="ECO:0000256" key="3">
    <source>
        <dbReference type="SAM" id="MobiDB-lite"/>
    </source>
</evidence>
<dbReference type="GO" id="GO:0045271">
    <property type="term" value="C:respiratory chain complex I"/>
    <property type="evidence" value="ECO:0007669"/>
    <property type="project" value="InterPro"/>
</dbReference>
<sequence length="211" mass="24240">MSARPPGVIKQLYFRWKALRLPWRRQFLAGADLAGNTFWEFRDALNAGRWRRIVKYNTKSHYSDVIISPQWHQWLRHTREFAPSAKEQQMDVTRRLRTTELAAIADQKWKDSESFLDAPAKQQPEPALQVKDPGGYAGQTEPESKQGVRNAVEDMDKILAAAEGKRVDEGRFRGQTKEQVKEESPWGKPSRGNPDENYAPKPWTPGAAARR</sequence>
<dbReference type="EMBL" id="NAJO01000017">
    <property type="protein sequence ID" value="OQO06126.1"/>
    <property type="molecule type" value="Genomic_DNA"/>
</dbReference>
<dbReference type="GO" id="GO:0005743">
    <property type="term" value="C:mitochondrial inner membrane"/>
    <property type="evidence" value="ECO:0007669"/>
    <property type="project" value="UniProtKB-SubCell"/>
</dbReference>